<feature type="domain" description="Carboxymuconolactone decarboxylase-like" evidence="1">
    <location>
        <begin position="13"/>
        <end position="92"/>
    </location>
</feature>
<name>A0AAU7TDX8_9ACTN</name>
<dbReference type="RefSeq" id="WP_350277685.1">
    <property type="nucleotide sequence ID" value="NZ_CP158165.1"/>
</dbReference>
<evidence type="ECO:0000259" key="1">
    <source>
        <dbReference type="Pfam" id="PF02627"/>
    </source>
</evidence>
<dbReference type="NCBIfam" id="TIGR00778">
    <property type="entry name" value="ahpD_dom"/>
    <property type="match status" value="1"/>
</dbReference>
<proteinExistence type="predicted"/>
<dbReference type="InterPro" id="IPR029032">
    <property type="entry name" value="AhpD-like"/>
</dbReference>
<sequence>MSQRMDFSKVTPAAFRAVFSLETYAQGQVDHTLLHLIKVRASMVNECSYCVNMHTTDALKAGETTQRLFGLAAWSDSPFYDERERAALALTDAVTLLGRGGVPDDVWDAAVEQFGDEGTAHVLLAIGMINLWNRLLIATRKQPEAAA</sequence>
<dbReference type="EMBL" id="CP158165">
    <property type="protein sequence ID" value="XBV24869.1"/>
    <property type="molecule type" value="Genomic_DNA"/>
</dbReference>
<dbReference type="Pfam" id="PF02627">
    <property type="entry name" value="CMD"/>
    <property type="match status" value="1"/>
</dbReference>
<gene>
    <name evidence="2" type="ORF">ABN611_00320</name>
</gene>
<reference evidence="2" key="1">
    <citation type="submission" date="2024-06" db="EMBL/GenBank/DDBJ databases">
        <title>Kribbella sp. strain HUAS MG21 genome sequences.</title>
        <authorList>
            <person name="Mo P."/>
        </authorList>
    </citation>
    <scope>NUCLEOTIDE SEQUENCE</scope>
    <source>
        <strain evidence="2">HUAS MG21</strain>
    </source>
</reference>
<organism evidence="2">
    <name type="scientific">Kribbella sp. HUAS MG21</name>
    <dbReference type="NCBI Taxonomy" id="3160966"/>
    <lineage>
        <taxon>Bacteria</taxon>
        <taxon>Bacillati</taxon>
        <taxon>Actinomycetota</taxon>
        <taxon>Actinomycetes</taxon>
        <taxon>Propionibacteriales</taxon>
        <taxon>Kribbellaceae</taxon>
        <taxon>Kribbella</taxon>
    </lineage>
</organism>
<dbReference type="SUPFAM" id="SSF69118">
    <property type="entry name" value="AhpD-like"/>
    <property type="match status" value="1"/>
</dbReference>
<protein>
    <submittedName>
        <fullName evidence="2">Carboxymuconolactone decarboxylase family protein</fullName>
    </submittedName>
</protein>
<dbReference type="PANTHER" id="PTHR34846:SF10">
    <property type="entry name" value="CYTOPLASMIC PROTEIN"/>
    <property type="match status" value="1"/>
</dbReference>
<dbReference type="PANTHER" id="PTHR34846">
    <property type="entry name" value="4-CARBOXYMUCONOLACTONE DECARBOXYLASE FAMILY PROTEIN (AFU_ORTHOLOGUE AFUA_6G11590)"/>
    <property type="match status" value="1"/>
</dbReference>
<evidence type="ECO:0000313" key="2">
    <source>
        <dbReference type="EMBL" id="XBV24869.1"/>
    </source>
</evidence>
<dbReference type="Gene3D" id="1.20.1290.10">
    <property type="entry name" value="AhpD-like"/>
    <property type="match status" value="1"/>
</dbReference>
<dbReference type="AlphaFoldDB" id="A0AAU7TDX8"/>
<dbReference type="InterPro" id="IPR003779">
    <property type="entry name" value="CMD-like"/>
</dbReference>
<dbReference type="GO" id="GO:0051920">
    <property type="term" value="F:peroxiredoxin activity"/>
    <property type="evidence" value="ECO:0007669"/>
    <property type="project" value="InterPro"/>
</dbReference>
<accession>A0AAU7TDX8</accession>
<dbReference type="InterPro" id="IPR004675">
    <property type="entry name" value="AhpD_core"/>
</dbReference>